<evidence type="ECO:0000313" key="22">
    <source>
        <dbReference type="Proteomes" id="UP000823635"/>
    </source>
</evidence>
<dbReference type="SUPFAM" id="SSF56601">
    <property type="entry name" value="beta-lactamase/transpeptidase-like"/>
    <property type="match status" value="1"/>
</dbReference>
<dbReference type="GO" id="GO:0008360">
    <property type="term" value="P:regulation of cell shape"/>
    <property type="evidence" value="ECO:0007669"/>
    <property type="project" value="UniProtKB-KW"/>
</dbReference>
<comment type="subcellular location">
    <subcellularLocation>
        <location evidence="1">Cell membrane</location>
    </subcellularLocation>
</comment>
<dbReference type="InterPro" id="IPR050396">
    <property type="entry name" value="Glycosyltr_51/Transpeptidase"/>
</dbReference>
<evidence type="ECO:0000259" key="20">
    <source>
        <dbReference type="Pfam" id="PF00912"/>
    </source>
</evidence>
<dbReference type="GO" id="GO:0009002">
    <property type="term" value="F:serine-type D-Ala-D-Ala carboxypeptidase activity"/>
    <property type="evidence" value="ECO:0007669"/>
    <property type="project" value="UniProtKB-EC"/>
</dbReference>
<proteinExistence type="inferred from homology"/>
<dbReference type="InterPro" id="IPR023346">
    <property type="entry name" value="Lysozyme-like_dom_sf"/>
</dbReference>
<keyword evidence="12" id="KW-0573">Peptidoglycan synthesis</keyword>
<feature type="domain" description="Glycosyl transferase family 51" evidence="20">
    <location>
        <begin position="59"/>
        <end position="246"/>
    </location>
</feature>
<keyword evidence="18" id="KW-1133">Transmembrane helix</keyword>
<comment type="caution">
    <text evidence="21">The sequence shown here is derived from an EMBL/GenBank/DDBJ whole genome shotgun (WGS) entry which is preliminary data.</text>
</comment>
<evidence type="ECO:0000256" key="2">
    <source>
        <dbReference type="ARBA" id="ARBA00004752"/>
    </source>
</evidence>
<evidence type="ECO:0000256" key="7">
    <source>
        <dbReference type="ARBA" id="ARBA00022670"/>
    </source>
</evidence>
<protein>
    <submittedName>
        <fullName evidence="21">Transglycosylase domain-containing protein</fullName>
    </submittedName>
</protein>
<dbReference type="AlphaFoldDB" id="A0A9D9GXA2"/>
<dbReference type="PANTHER" id="PTHR32282">
    <property type="entry name" value="BINDING PROTEIN TRANSPEPTIDASE, PUTATIVE-RELATED"/>
    <property type="match status" value="1"/>
</dbReference>
<evidence type="ECO:0000259" key="19">
    <source>
        <dbReference type="Pfam" id="PF00905"/>
    </source>
</evidence>
<dbReference type="GO" id="GO:0009252">
    <property type="term" value="P:peptidoglycan biosynthetic process"/>
    <property type="evidence" value="ECO:0007669"/>
    <property type="project" value="UniProtKB-KW"/>
</dbReference>
<organism evidence="21 22">
    <name type="scientific">Candidatus Egerieousia excrementavium</name>
    <dbReference type="NCBI Taxonomy" id="2840778"/>
    <lineage>
        <taxon>Bacteria</taxon>
        <taxon>Pseudomonadati</taxon>
        <taxon>Bacteroidota</taxon>
        <taxon>Bacteroidia</taxon>
        <taxon>Bacteroidales</taxon>
        <taxon>Candidatus Egerieousia</taxon>
    </lineage>
</organism>
<evidence type="ECO:0000313" key="21">
    <source>
        <dbReference type="EMBL" id="MBO8428436.1"/>
    </source>
</evidence>
<evidence type="ECO:0000256" key="14">
    <source>
        <dbReference type="ARBA" id="ARBA00023268"/>
    </source>
</evidence>
<dbReference type="InterPro" id="IPR001264">
    <property type="entry name" value="Glyco_trans_51"/>
</dbReference>
<reference evidence="21" key="2">
    <citation type="journal article" date="2021" name="PeerJ">
        <title>Extensive microbial diversity within the chicken gut microbiome revealed by metagenomics and culture.</title>
        <authorList>
            <person name="Gilroy R."/>
            <person name="Ravi A."/>
            <person name="Getino M."/>
            <person name="Pursley I."/>
            <person name="Horton D.L."/>
            <person name="Alikhan N.F."/>
            <person name="Baker D."/>
            <person name="Gharbi K."/>
            <person name="Hall N."/>
            <person name="Watson M."/>
            <person name="Adriaenssens E.M."/>
            <person name="Foster-Nyarko E."/>
            <person name="Jarju S."/>
            <person name="Secka A."/>
            <person name="Antonio M."/>
            <person name="Oren A."/>
            <person name="Chaudhuri R.R."/>
            <person name="La Ragione R."/>
            <person name="Hildebrand F."/>
            <person name="Pallen M.J."/>
        </authorList>
    </citation>
    <scope>NUCLEOTIDE SEQUENCE</scope>
    <source>
        <strain evidence="21">15467</strain>
    </source>
</reference>
<sequence length="781" mass="88334">MKVRNRKSLIKWLWLIVFSPIIIALVSLLLVGIFADIPSFEELEDPKSNLATEIIARDGTVLSTFHIENRSYVSYDELCPSLREALVATEDIRFYNHSGIDMKSLARVAVKTVLMGNRRSGGGGSTLTQQLAKSLFPRDTVSSGFPGAKYFVLIGNKLKEWITAVKLERNYTKEELMSMYLNTVFFGSNSYGIKAAANTFFAKEPSELTVEESALLVGMVNMPTRYNPVRNPDLSLQRRNHVLSQMNKYGFITQAQYDSIVQIPIRLSYSRQDHNSGLAPHFRDMLRRVMNASEPNPRNYSRREDYSADSLMWENDPLYGWLNKNRKPDGSKYNLDKDGLKIYTPIDAKMQQYAQEAVVEHLSKNLQPAFDRELRWKNRKPFDNSVSQDVIDIIMRQARRWSDRYRMMKANGASEQEILESFDKPADMRVFAWNDKGYVDTTMTPNDSIRYYKSFIRAGLMALEPTTGYIRAYVGNGNYRYFKYDQVRQGKRQVGSTFKPFLYTLAMQQGYTPCDKVVNVPQSFIIGDDVWTPKSTDKEEWIGQTVTLKWGLTRSSNNISAYLMKQFGPQALVDMAHAMGIKCWLDPVESLCVGSADIPVYEMVGAFNTFPSKGVYVEPLAVLRIEDKMGNVLATFTPNKREAISEKTAYLMVNLMQGVVNMGTANRIRRLYVPEGELAGKTGTTNDQSDGWFIGYTPKLTAGVWVGAEDRQVHFAGMALGQGANTALPIWGLFMKKVIDDGTLGVTKYDTFEVPHGFDIDLNCDGSDSDVGASSEDSFFD</sequence>
<comment type="catalytic activity">
    <reaction evidence="17">
        <text>[GlcNAc-(1-&gt;4)-Mur2Ac(oyl-L-Ala-gamma-D-Glu-L-Lys-D-Ala-D-Ala)](n)-di-trans,octa-cis-undecaprenyl diphosphate + beta-D-GlcNAc-(1-&gt;4)-Mur2Ac(oyl-L-Ala-gamma-D-Glu-L-Lys-D-Ala-D-Ala)-di-trans,octa-cis-undecaprenyl diphosphate = [GlcNAc-(1-&gt;4)-Mur2Ac(oyl-L-Ala-gamma-D-Glu-L-Lys-D-Ala-D-Ala)](n+1)-di-trans,octa-cis-undecaprenyl diphosphate + di-trans,octa-cis-undecaprenyl diphosphate + H(+)</text>
        <dbReference type="Rhea" id="RHEA:23708"/>
        <dbReference type="Rhea" id="RHEA-COMP:9602"/>
        <dbReference type="Rhea" id="RHEA-COMP:9603"/>
        <dbReference type="ChEBI" id="CHEBI:15378"/>
        <dbReference type="ChEBI" id="CHEBI:58405"/>
        <dbReference type="ChEBI" id="CHEBI:60033"/>
        <dbReference type="ChEBI" id="CHEBI:78435"/>
        <dbReference type="EC" id="2.4.99.28"/>
    </reaction>
</comment>
<evidence type="ECO:0000256" key="6">
    <source>
        <dbReference type="ARBA" id="ARBA00022645"/>
    </source>
</evidence>
<keyword evidence="5" id="KW-1003">Cell membrane</keyword>
<dbReference type="InterPro" id="IPR012338">
    <property type="entry name" value="Beta-lactam/transpept-like"/>
</dbReference>
<dbReference type="GO" id="GO:0006508">
    <property type="term" value="P:proteolysis"/>
    <property type="evidence" value="ECO:0007669"/>
    <property type="project" value="UniProtKB-KW"/>
</dbReference>
<evidence type="ECO:0000256" key="3">
    <source>
        <dbReference type="ARBA" id="ARBA00007090"/>
    </source>
</evidence>
<evidence type="ECO:0000256" key="9">
    <source>
        <dbReference type="ARBA" id="ARBA00022679"/>
    </source>
</evidence>
<dbReference type="EMBL" id="JADINB010000015">
    <property type="protein sequence ID" value="MBO8428436.1"/>
    <property type="molecule type" value="Genomic_DNA"/>
</dbReference>
<reference evidence="21" key="1">
    <citation type="submission" date="2020-10" db="EMBL/GenBank/DDBJ databases">
        <authorList>
            <person name="Gilroy R."/>
        </authorList>
    </citation>
    <scope>NUCLEOTIDE SEQUENCE</scope>
    <source>
        <strain evidence="21">15467</strain>
    </source>
</reference>
<dbReference type="SUPFAM" id="SSF53955">
    <property type="entry name" value="Lysozyme-like"/>
    <property type="match status" value="1"/>
</dbReference>
<dbReference type="GO" id="GO:0008955">
    <property type="term" value="F:peptidoglycan glycosyltransferase activity"/>
    <property type="evidence" value="ECO:0007669"/>
    <property type="project" value="UniProtKB-EC"/>
</dbReference>
<keyword evidence="9" id="KW-0808">Transferase</keyword>
<keyword evidence="15" id="KW-0961">Cell wall biogenesis/degradation</keyword>
<comment type="catalytic activity">
    <reaction evidence="16">
        <text>Preferential cleavage: (Ac)2-L-Lys-D-Ala-|-D-Ala. Also transpeptidation of peptidyl-alanyl moieties that are N-acyl substituents of D-alanine.</text>
        <dbReference type="EC" id="3.4.16.4"/>
    </reaction>
</comment>
<dbReference type="GO" id="GO:0071555">
    <property type="term" value="P:cell wall organization"/>
    <property type="evidence" value="ECO:0007669"/>
    <property type="project" value="UniProtKB-KW"/>
</dbReference>
<evidence type="ECO:0000256" key="8">
    <source>
        <dbReference type="ARBA" id="ARBA00022676"/>
    </source>
</evidence>
<dbReference type="GO" id="GO:0030288">
    <property type="term" value="C:outer membrane-bounded periplasmic space"/>
    <property type="evidence" value="ECO:0007669"/>
    <property type="project" value="TreeGrafter"/>
</dbReference>
<evidence type="ECO:0000256" key="4">
    <source>
        <dbReference type="ARBA" id="ARBA00007739"/>
    </source>
</evidence>
<keyword evidence="14" id="KW-0511">Multifunctional enzyme</keyword>
<evidence type="ECO:0000256" key="16">
    <source>
        <dbReference type="ARBA" id="ARBA00034000"/>
    </source>
</evidence>
<evidence type="ECO:0000256" key="12">
    <source>
        <dbReference type="ARBA" id="ARBA00022984"/>
    </source>
</evidence>
<feature type="transmembrane region" description="Helical" evidence="18">
    <location>
        <begin position="12"/>
        <end position="35"/>
    </location>
</feature>
<evidence type="ECO:0000256" key="10">
    <source>
        <dbReference type="ARBA" id="ARBA00022801"/>
    </source>
</evidence>
<keyword evidence="8" id="KW-0328">Glycosyltransferase</keyword>
<accession>A0A9D9GXA2</accession>
<dbReference type="Gene3D" id="3.40.710.10">
    <property type="entry name" value="DD-peptidase/beta-lactamase superfamily"/>
    <property type="match status" value="1"/>
</dbReference>
<dbReference type="InterPro" id="IPR036950">
    <property type="entry name" value="PBP_transglycosylase"/>
</dbReference>
<keyword evidence="10" id="KW-0378">Hydrolase</keyword>
<dbReference type="GO" id="GO:0005886">
    <property type="term" value="C:plasma membrane"/>
    <property type="evidence" value="ECO:0007669"/>
    <property type="project" value="UniProtKB-SubCell"/>
</dbReference>
<dbReference type="Pfam" id="PF00912">
    <property type="entry name" value="Transgly"/>
    <property type="match status" value="1"/>
</dbReference>
<keyword evidence="18" id="KW-0812">Transmembrane</keyword>
<keyword evidence="6" id="KW-0121">Carboxypeptidase</keyword>
<evidence type="ECO:0000256" key="5">
    <source>
        <dbReference type="ARBA" id="ARBA00022475"/>
    </source>
</evidence>
<dbReference type="Proteomes" id="UP000823635">
    <property type="component" value="Unassembled WGS sequence"/>
</dbReference>
<dbReference type="PANTHER" id="PTHR32282:SF11">
    <property type="entry name" value="PENICILLIN-BINDING PROTEIN 1B"/>
    <property type="match status" value="1"/>
</dbReference>
<evidence type="ECO:0000256" key="13">
    <source>
        <dbReference type="ARBA" id="ARBA00023136"/>
    </source>
</evidence>
<keyword evidence="13 18" id="KW-0472">Membrane</keyword>
<evidence type="ECO:0000256" key="17">
    <source>
        <dbReference type="ARBA" id="ARBA00049902"/>
    </source>
</evidence>
<keyword evidence="11" id="KW-0133">Cell shape</keyword>
<comment type="similarity">
    <text evidence="4">In the N-terminal section; belongs to the glycosyltransferase 51 family.</text>
</comment>
<evidence type="ECO:0000256" key="1">
    <source>
        <dbReference type="ARBA" id="ARBA00004236"/>
    </source>
</evidence>
<gene>
    <name evidence="21" type="ORF">IAC68_00680</name>
</gene>
<keyword evidence="7" id="KW-0645">Protease</keyword>
<comment type="similarity">
    <text evidence="3">In the C-terminal section; belongs to the transpeptidase family.</text>
</comment>
<comment type="pathway">
    <text evidence="2">Cell wall biogenesis; peptidoglycan biosynthesis.</text>
</comment>
<evidence type="ECO:0000256" key="11">
    <source>
        <dbReference type="ARBA" id="ARBA00022960"/>
    </source>
</evidence>
<evidence type="ECO:0000256" key="15">
    <source>
        <dbReference type="ARBA" id="ARBA00023316"/>
    </source>
</evidence>
<dbReference type="GO" id="GO:0008658">
    <property type="term" value="F:penicillin binding"/>
    <property type="evidence" value="ECO:0007669"/>
    <property type="project" value="InterPro"/>
</dbReference>
<evidence type="ECO:0000256" key="18">
    <source>
        <dbReference type="SAM" id="Phobius"/>
    </source>
</evidence>
<dbReference type="InterPro" id="IPR001460">
    <property type="entry name" value="PCN-bd_Tpept"/>
</dbReference>
<feature type="domain" description="Penicillin-binding protein transpeptidase" evidence="19">
    <location>
        <begin position="460"/>
        <end position="707"/>
    </location>
</feature>
<name>A0A9D9GXA2_9BACT</name>
<dbReference type="Pfam" id="PF00905">
    <property type="entry name" value="Transpeptidase"/>
    <property type="match status" value="1"/>
</dbReference>
<dbReference type="Gene3D" id="1.10.3810.10">
    <property type="entry name" value="Biosynthetic peptidoglycan transglycosylase-like"/>
    <property type="match status" value="1"/>
</dbReference>